<comment type="caution">
    <text evidence="2">The sequence shown here is derived from an EMBL/GenBank/DDBJ whole genome shotgun (WGS) entry which is preliminary data.</text>
</comment>
<dbReference type="Proteomes" id="UP000287651">
    <property type="component" value="Unassembled WGS sequence"/>
</dbReference>
<gene>
    <name evidence="2" type="ORF">B296_00046902</name>
</gene>
<keyword evidence="1" id="KW-1133">Transmembrane helix</keyword>
<reference evidence="2 3" key="1">
    <citation type="journal article" date="2014" name="Agronomy (Basel)">
        <title>A Draft Genome Sequence for Ensete ventricosum, the Drought-Tolerant Tree Against Hunger.</title>
        <authorList>
            <person name="Harrison J."/>
            <person name="Moore K.A."/>
            <person name="Paszkiewicz K."/>
            <person name="Jones T."/>
            <person name="Grant M."/>
            <person name="Ambacheew D."/>
            <person name="Muzemil S."/>
            <person name="Studholme D.J."/>
        </authorList>
    </citation>
    <scope>NUCLEOTIDE SEQUENCE [LARGE SCALE GENOMIC DNA]</scope>
</reference>
<evidence type="ECO:0000313" key="2">
    <source>
        <dbReference type="EMBL" id="RRT43547.1"/>
    </source>
</evidence>
<keyword evidence="1" id="KW-0812">Transmembrane</keyword>
<sequence length="190" mass="20630">SRSTKCASSNLTSLLLRNSGGVPGASEAAFTVTSRERGKKSPRTYVTVVAGGRAEASAEEGKLADEDAELVASHRGLLPYTDSKRVIGSHCGSHATRANRKKNMLVRPTRGFWECLLKLLNFLLTLSGLAMVGYGVYLLIECNKVSSGGDGDDEAAPTSYDPKFWMIGRPMLLFFRVFSIISPKLGMQYF</sequence>
<name>A0A426XVJ7_ENSVE</name>
<proteinExistence type="predicted"/>
<accession>A0A426XVJ7</accession>
<dbReference type="EMBL" id="AMZH03017071">
    <property type="protein sequence ID" value="RRT43547.1"/>
    <property type="molecule type" value="Genomic_DNA"/>
</dbReference>
<organism evidence="2 3">
    <name type="scientific">Ensete ventricosum</name>
    <name type="common">Abyssinian banana</name>
    <name type="synonym">Musa ensete</name>
    <dbReference type="NCBI Taxonomy" id="4639"/>
    <lineage>
        <taxon>Eukaryota</taxon>
        <taxon>Viridiplantae</taxon>
        <taxon>Streptophyta</taxon>
        <taxon>Embryophyta</taxon>
        <taxon>Tracheophyta</taxon>
        <taxon>Spermatophyta</taxon>
        <taxon>Magnoliopsida</taxon>
        <taxon>Liliopsida</taxon>
        <taxon>Zingiberales</taxon>
        <taxon>Musaceae</taxon>
        <taxon>Ensete</taxon>
    </lineage>
</organism>
<keyword evidence="1" id="KW-0472">Membrane</keyword>
<evidence type="ECO:0000313" key="3">
    <source>
        <dbReference type="Proteomes" id="UP000287651"/>
    </source>
</evidence>
<feature type="transmembrane region" description="Helical" evidence="1">
    <location>
        <begin position="119"/>
        <end position="140"/>
    </location>
</feature>
<feature type="non-terminal residue" evidence="2">
    <location>
        <position position="1"/>
    </location>
</feature>
<dbReference type="AlphaFoldDB" id="A0A426XVJ7"/>
<evidence type="ECO:0000256" key="1">
    <source>
        <dbReference type="SAM" id="Phobius"/>
    </source>
</evidence>
<protein>
    <submittedName>
        <fullName evidence="2">Uncharacterized protein</fullName>
    </submittedName>
</protein>